<dbReference type="PANTHER" id="PTHR12626">
    <property type="entry name" value="PROGRAMMED CELL DEATH 4"/>
    <property type="match status" value="1"/>
</dbReference>
<dbReference type="Proteomes" id="UP000748531">
    <property type="component" value="Unassembled WGS sequence"/>
</dbReference>
<protein>
    <submittedName>
        <fullName evidence="8">Programmed cell death protein 4</fullName>
    </submittedName>
</protein>
<dbReference type="InterPro" id="IPR039778">
    <property type="entry name" value="PDCD4"/>
</dbReference>
<comment type="similarity">
    <text evidence="2">Belongs to the PDCD4 family.</text>
</comment>
<evidence type="ECO:0000259" key="7">
    <source>
        <dbReference type="PROSITE" id="PS51366"/>
    </source>
</evidence>
<dbReference type="PANTHER" id="PTHR12626:SF0">
    <property type="entry name" value="PROGRAMMED CELL DEATH PROTEIN 4"/>
    <property type="match status" value="1"/>
</dbReference>
<dbReference type="InterPro" id="IPR003891">
    <property type="entry name" value="Initiation_fac_eIF4g_MI"/>
</dbReference>
<keyword evidence="9" id="KW-1185">Reference proteome</keyword>
<comment type="caution">
    <text evidence="8">The sequence shown here is derived from an EMBL/GenBank/DDBJ whole genome shotgun (WGS) entry which is preliminary data.</text>
</comment>
<evidence type="ECO:0000256" key="2">
    <source>
        <dbReference type="ARBA" id="ARBA00005497"/>
    </source>
</evidence>
<name>A0A8J4T2L5_9TREM</name>
<keyword evidence="5" id="KW-0539">Nucleus</keyword>
<evidence type="ECO:0000256" key="3">
    <source>
        <dbReference type="ARBA" id="ARBA00022490"/>
    </source>
</evidence>
<evidence type="ECO:0000313" key="8">
    <source>
        <dbReference type="EMBL" id="KAF5397033.1"/>
    </source>
</evidence>
<keyword evidence="3" id="KW-0963">Cytoplasm</keyword>
<feature type="compositionally biased region" description="Basic and acidic residues" evidence="6">
    <location>
        <begin position="10"/>
        <end position="19"/>
    </location>
</feature>
<dbReference type="PROSITE" id="PS51366">
    <property type="entry name" value="MI"/>
    <property type="match status" value="2"/>
</dbReference>
<feature type="region of interest" description="Disordered" evidence="6">
    <location>
        <begin position="88"/>
        <end position="120"/>
    </location>
</feature>
<feature type="domain" description="MI" evidence="7">
    <location>
        <begin position="404"/>
        <end position="527"/>
    </location>
</feature>
<dbReference type="OrthoDB" id="414546at2759"/>
<dbReference type="GO" id="GO:0005829">
    <property type="term" value="C:cytosol"/>
    <property type="evidence" value="ECO:0007669"/>
    <property type="project" value="TreeGrafter"/>
</dbReference>
<keyword evidence="4" id="KW-0677">Repeat</keyword>
<feature type="region of interest" description="Disordered" evidence="6">
    <location>
        <begin position="322"/>
        <end position="348"/>
    </location>
</feature>
<feature type="region of interest" description="Disordered" evidence="6">
    <location>
        <begin position="1"/>
        <end position="38"/>
    </location>
</feature>
<dbReference type="SUPFAM" id="SSF48371">
    <property type="entry name" value="ARM repeat"/>
    <property type="match status" value="2"/>
</dbReference>
<evidence type="ECO:0000313" key="9">
    <source>
        <dbReference type="Proteomes" id="UP000748531"/>
    </source>
</evidence>
<feature type="domain" description="MI" evidence="7">
    <location>
        <begin position="155"/>
        <end position="277"/>
    </location>
</feature>
<organism evidence="8 9">
    <name type="scientific">Paragonimus heterotremus</name>
    <dbReference type="NCBI Taxonomy" id="100268"/>
    <lineage>
        <taxon>Eukaryota</taxon>
        <taxon>Metazoa</taxon>
        <taxon>Spiralia</taxon>
        <taxon>Lophotrochozoa</taxon>
        <taxon>Platyhelminthes</taxon>
        <taxon>Trematoda</taxon>
        <taxon>Digenea</taxon>
        <taxon>Plagiorchiida</taxon>
        <taxon>Troglotremata</taxon>
        <taxon>Troglotrematidae</taxon>
        <taxon>Paragonimus</taxon>
    </lineage>
</organism>
<dbReference type="InterPro" id="IPR016024">
    <property type="entry name" value="ARM-type_fold"/>
</dbReference>
<proteinExistence type="inferred from homology"/>
<dbReference type="EMBL" id="LUCH01006898">
    <property type="protein sequence ID" value="KAF5397033.1"/>
    <property type="molecule type" value="Genomic_DNA"/>
</dbReference>
<dbReference type="GO" id="GO:0045892">
    <property type="term" value="P:negative regulation of DNA-templated transcription"/>
    <property type="evidence" value="ECO:0007669"/>
    <property type="project" value="InterPro"/>
</dbReference>
<feature type="compositionally biased region" description="Polar residues" evidence="6">
    <location>
        <begin position="322"/>
        <end position="344"/>
    </location>
</feature>
<accession>A0A8J4T2L5</accession>
<evidence type="ECO:0000256" key="6">
    <source>
        <dbReference type="SAM" id="MobiDB-lite"/>
    </source>
</evidence>
<gene>
    <name evidence="8" type="ORF">PHET_10149</name>
</gene>
<dbReference type="GO" id="GO:0005634">
    <property type="term" value="C:nucleus"/>
    <property type="evidence" value="ECO:0007669"/>
    <property type="project" value="TreeGrafter"/>
</dbReference>
<feature type="region of interest" description="Disordered" evidence="6">
    <location>
        <begin position="289"/>
        <end position="308"/>
    </location>
</feature>
<evidence type="ECO:0000256" key="1">
    <source>
        <dbReference type="ARBA" id="ARBA00004496"/>
    </source>
</evidence>
<evidence type="ECO:0000256" key="4">
    <source>
        <dbReference type="ARBA" id="ARBA00022737"/>
    </source>
</evidence>
<dbReference type="Gene3D" id="1.25.40.180">
    <property type="match status" value="2"/>
</dbReference>
<sequence length="550" mass="60551">MSKKPSPKTADVENSHSEEDTAGEMTWPQPDFDKQRAAAILKHPHFLRKKRFHSASFSNSGVNGLTFDGVPSDVRALTAVLQRSHVSSTRTLYGKNSKKSRDGRRIPSKRGGKSQEDPTDVLDEIVLDHHDPDYDSDNEDPVTFESLSPSLTDEEFERIFVSLMNEFFIHGKTEEVLVALTELNLAAHQRRRLPYLAVTMALQHKQTQCELTSELLSDLCGKVINQAHVQQGFALVLNELGELTIDFPKASEHVGRFIARAMADDILPPKFIEFQKLALSQSPAPVHCHGYAEPSPPTSAPPVSSHQTSDFNGLFTVAEASRSGTRNLSDGSNGLNGTNSEHTVGTSVSSGIGSASSLAAPCMTKPEVAMAALVRAESLLTLSHAFARLDNIWGVPVGPRATKLLVKKVQGLLKAYMSSNDLDEATDALLELDSPHFHHELVFQAVVMAIEMSTDDARTRIVRLLQELCRSVVITPNQLALGIRRVYAELPDLQLDVPAAYLLMERFSKDAQIAGFMARKLVAEMPTKPRKRFISETDSIYRSGHNIQSL</sequence>
<dbReference type="SMART" id="SM00544">
    <property type="entry name" value="MA3"/>
    <property type="match status" value="2"/>
</dbReference>
<dbReference type="Pfam" id="PF02847">
    <property type="entry name" value="MA3"/>
    <property type="match status" value="2"/>
</dbReference>
<dbReference type="AlphaFoldDB" id="A0A8J4T2L5"/>
<reference evidence="8" key="1">
    <citation type="submission" date="2019-05" db="EMBL/GenBank/DDBJ databases">
        <title>Annotation for the trematode Paragonimus heterotremus.</title>
        <authorList>
            <person name="Choi Y.-J."/>
        </authorList>
    </citation>
    <scope>NUCLEOTIDE SEQUENCE</scope>
    <source>
        <strain evidence="8">LC</strain>
    </source>
</reference>
<comment type="subcellular location">
    <subcellularLocation>
        <location evidence="1">Cytoplasm</location>
    </subcellularLocation>
</comment>
<evidence type="ECO:0000256" key="5">
    <source>
        <dbReference type="ARBA" id="ARBA00023242"/>
    </source>
</evidence>